<dbReference type="Proteomes" id="UP001213000">
    <property type="component" value="Unassembled WGS sequence"/>
</dbReference>
<feature type="region of interest" description="Disordered" evidence="1">
    <location>
        <begin position="408"/>
        <end position="627"/>
    </location>
</feature>
<evidence type="ECO:0000256" key="1">
    <source>
        <dbReference type="SAM" id="MobiDB-lite"/>
    </source>
</evidence>
<feature type="compositionally biased region" description="Low complexity" evidence="1">
    <location>
        <begin position="173"/>
        <end position="190"/>
    </location>
</feature>
<reference evidence="2" key="1">
    <citation type="submission" date="2022-07" db="EMBL/GenBank/DDBJ databases">
        <title>Genome Sequence of Leucocoprinus birnbaumii.</title>
        <authorList>
            <person name="Buettner E."/>
        </authorList>
    </citation>
    <scope>NUCLEOTIDE SEQUENCE</scope>
    <source>
        <strain evidence="2">VT141</strain>
    </source>
</reference>
<proteinExistence type="predicted"/>
<accession>A0AAD5YQ97</accession>
<evidence type="ECO:0000313" key="3">
    <source>
        <dbReference type="Proteomes" id="UP001213000"/>
    </source>
</evidence>
<dbReference type="AlphaFoldDB" id="A0AAD5YQ97"/>
<evidence type="ECO:0000313" key="2">
    <source>
        <dbReference type="EMBL" id="KAJ3561703.1"/>
    </source>
</evidence>
<feature type="compositionally biased region" description="Polar residues" evidence="1">
    <location>
        <begin position="611"/>
        <end position="622"/>
    </location>
</feature>
<dbReference type="EMBL" id="JANIEX010000965">
    <property type="protein sequence ID" value="KAJ3561703.1"/>
    <property type="molecule type" value="Genomic_DNA"/>
</dbReference>
<feature type="region of interest" description="Disordered" evidence="1">
    <location>
        <begin position="114"/>
        <end position="219"/>
    </location>
</feature>
<feature type="compositionally biased region" description="Low complexity" evidence="1">
    <location>
        <begin position="545"/>
        <end position="568"/>
    </location>
</feature>
<feature type="compositionally biased region" description="Basic and acidic residues" evidence="1">
    <location>
        <begin position="583"/>
        <end position="592"/>
    </location>
</feature>
<name>A0AAD5YQ97_9AGAR</name>
<feature type="compositionally biased region" description="Polar residues" evidence="1">
    <location>
        <begin position="593"/>
        <end position="602"/>
    </location>
</feature>
<feature type="compositionally biased region" description="Basic and acidic residues" evidence="1">
    <location>
        <begin position="408"/>
        <end position="420"/>
    </location>
</feature>
<protein>
    <submittedName>
        <fullName evidence="2">Uncharacterized protein</fullName>
    </submittedName>
</protein>
<comment type="caution">
    <text evidence="2">The sequence shown here is derived from an EMBL/GenBank/DDBJ whole genome shotgun (WGS) entry which is preliminary data.</text>
</comment>
<sequence length="875" mass="95859">MSTAARALLDDVKARRESQLPVVGHSPFPDFDRTLQTLSGADGGGFSFNFDPKLADEVEASESLGEFDPDISTPFTGVYVDAFPALRTPSTINTPHLGPPPGLSYPANRSIYDPFASKPDLGRPNQRNYAGSFNPFADSSDDDSYPGGSRATTEVHEERKFSRFTFARGKQNSSLMSSPTSTSGPSFNSPRENLPFYGASGGLSPNMQQQQHWSPIGHQDFSYSQPVSNVGSPMVQQAQPQNNYGQSAPRFQPFDAELSEVQLREFIQASRERVNTTSQQATAQEPLGLNKAQQPFHDPAIMSASFAAPLPQPPMNNITYGPPPGLAFPPGLNNNTAINNNNNTVITNANVSPIPPLDEGSTHVSSNSSPAPSVALSNADFPALSTNAIEPLLPLPTEDESPVVAEVKKTKAQEKAEKKAAKAAAAAERLAERQRIAQEKAAVKAAEKAEQARKKAEEKERSHQAQIAEAERKKAEAEKKRADEQKARIERENAARAEREAAERVRVEKEKEKAARAEKERAAAARKAQKLADAAARAAAKKEQPMSPTTPTQSTSPVDNFPQLPLLSKKPKKNKPVTKPIRVPRDDEHLPDETSTLLSAATSEAPRFPGQTANSSRVASRSHSVERQSSRASVEELFEQIHLTKPQLDLVNHPFFDLYKVGTTSKMPLEYDPLVHALSALSVGGASFSSNVPSNSIDNAVSSFQQLLETLTQTISDLLRLLPRTTWDDSSSFDGVLRDMLKSDDFLDETTEENGAKEDEVAALTLALERRARWMEVQLSKLEELHRDINNAAVRAILAFNDNGWDPAGFLPRITNTLRRFEQLGMTEDNGRLRPMTAQELEKKLAVSKEATILAEAEVREMMERFQAIKLEALY</sequence>
<feature type="compositionally biased region" description="Polar residues" evidence="1">
    <location>
        <begin position="203"/>
        <end position="213"/>
    </location>
</feature>
<keyword evidence="3" id="KW-1185">Reference proteome</keyword>
<gene>
    <name evidence="2" type="ORF">NP233_g10030</name>
</gene>
<organism evidence="2 3">
    <name type="scientific">Leucocoprinus birnbaumii</name>
    <dbReference type="NCBI Taxonomy" id="56174"/>
    <lineage>
        <taxon>Eukaryota</taxon>
        <taxon>Fungi</taxon>
        <taxon>Dikarya</taxon>
        <taxon>Basidiomycota</taxon>
        <taxon>Agaricomycotina</taxon>
        <taxon>Agaricomycetes</taxon>
        <taxon>Agaricomycetidae</taxon>
        <taxon>Agaricales</taxon>
        <taxon>Agaricineae</taxon>
        <taxon>Agaricaceae</taxon>
        <taxon>Leucocoprinus</taxon>
    </lineage>
</organism>
<feature type="compositionally biased region" description="Basic and acidic residues" evidence="1">
    <location>
        <begin position="429"/>
        <end position="523"/>
    </location>
</feature>